<dbReference type="SUPFAM" id="SSF53850">
    <property type="entry name" value="Periplasmic binding protein-like II"/>
    <property type="match status" value="1"/>
</dbReference>
<protein>
    <submittedName>
        <fullName evidence="2">Sugar ABC transporter substrate-binding protein</fullName>
    </submittedName>
</protein>
<keyword evidence="3" id="KW-1185">Reference proteome</keyword>
<dbReference type="Proteomes" id="UP001500393">
    <property type="component" value="Unassembled WGS sequence"/>
</dbReference>
<feature type="signal peptide" evidence="1">
    <location>
        <begin position="1"/>
        <end position="27"/>
    </location>
</feature>
<comment type="caution">
    <text evidence="2">The sequence shown here is derived from an EMBL/GenBank/DDBJ whole genome shotgun (WGS) entry which is preliminary data.</text>
</comment>
<keyword evidence="1" id="KW-0732">Signal</keyword>
<evidence type="ECO:0000313" key="3">
    <source>
        <dbReference type="Proteomes" id="UP001500393"/>
    </source>
</evidence>
<accession>A0ABP4P4N3</accession>
<dbReference type="CDD" id="cd13585">
    <property type="entry name" value="PBP2_TMBP_like"/>
    <property type="match status" value="1"/>
</dbReference>
<feature type="chain" id="PRO_5046414156" evidence="1">
    <location>
        <begin position="28"/>
        <end position="423"/>
    </location>
</feature>
<evidence type="ECO:0000313" key="2">
    <source>
        <dbReference type="EMBL" id="GAA1572839.1"/>
    </source>
</evidence>
<dbReference type="Pfam" id="PF13416">
    <property type="entry name" value="SBP_bac_8"/>
    <property type="match status" value="1"/>
</dbReference>
<sequence>MSARGAIAALAVSALLAVSACSGEQGAADDTGSSTPAAKITVQVRADPEEAAVYRSLVTAYQKASGAQVDLVAVGRQDHLTRLSTAFASGDAPDAFLINYREYAPFVQRGAVAPVGPLLDQQGVDRAAYYEEPLRAFSYGGALQCMPQNISSLVVYWNRALFKQAGVAPPKTGWTWAEFVATARALTTAKTKGVGIDPSITRMAPFIWSSGGSIVDNDEAPTRTTLHEPGARAALQAVVDLIGTGTTPTKKQLAAQGLDEQFMTGKVAMFLSSRVEVPALREQRGLDFDVAALPVLGKPASVLHSDAYCVSSSSEHKDAAAKFIAYAVGQQGQTITALGGRTVPSLKAVATSPAFLSPARPPASSQVFLDAIPQLRHTPVTPSWPEVEDVIGNQLQRAFEDGVPLDQVLAEIQKQADPLLRGR</sequence>
<gene>
    <name evidence="2" type="ORF">GCM10009789_27970</name>
</gene>
<dbReference type="EMBL" id="BAAAOS010000018">
    <property type="protein sequence ID" value="GAA1572839.1"/>
    <property type="molecule type" value="Genomic_DNA"/>
</dbReference>
<proteinExistence type="predicted"/>
<dbReference type="PROSITE" id="PS51257">
    <property type="entry name" value="PROKAR_LIPOPROTEIN"/>
    <property type="match status" value="1"/>
</dbReference>
<evidence type="ECO:0000256" key="1">
    <source>
        <dbReference type="SAM" id="SignalP"/>
    </source>
</evidence>
<dbReference type="InterPro" id="IPR050490">
    <property type="entry name" value="Bact_solute-bd_prot1"/>
</dbReference>
<dbReference type="Gene3D" id="3.40.190.10">
    <property type="entry name" value="Periplasmic binding protein-like II"/>
    <property type="match status" value="1"/>
</dbReference>
<organism evidence="2 3">
    <name type="scientific">Kribbella sancticallisti</name>
    <dbReference type="NCBI Taxonomy" id="460087"/>
    <lineage>
        <taxon>Bacteria</taxon>
        <taxon>Bacillati</taxon>
        <taxon>Actinomycetota</taxon>
        <taxon>Actinomycetes</taxon>
        <taxon>Propionibacteriales</taxon>
        <taxon>Kribbellaceae</taxon>
        <taxon>Kribbella</taxon>
    </lineage>
</organism>
<dbReference type="InterPro" id="IPR006059">
    <property type="entry name" value="SBP"/>
</dbReference>
<dbReference type="PANTHER" id="PTHR43649">
    <property type="entry name" value="ARABINOSE-BINDING PROTEIN-RELATED"/>
    <property type="match status" value="1"/>
</dbReference>
<dbReference type="RefSeq" id="WP_344213685.1">
    <property type="nucleotide sequence ID" value="NZ_BAAAOS010000018.1"/>
</dbReference>
<name>A0ABP4P4N3_9ACTN</name>
<reference evidence="3" key="1">
    <citation type="journal article" date="2019" name="Int. J. Syst. Evol. Microbiol.">
        <title>The Global Catalogue of Microorganisms (GCM) 10K type strain sequencing project: providing services to taxonomists for standard genome sequencing and annotation.</title>
        <authorList>
            <consortium name="The Broad Institute Genomics Platform"/>
            <consortium name="The Broad Institute Genome Sequencing Center for Infectious Disease"/>
            <person name="Wu L."/>
            <person name="Ma J."/>
        </authorList>
    </citation>
    <scope>NUCLEOTIDE SEQUENCE [LARGE SCALE GENOMIC DNA]</scope>
    <source>
        <strain evidence="3">JCM 14969</strain>
    </source>
</reference>
<dbReference type="PANTHER" id="PTHR43649:SF12">
    <property type="entry name" value="DIACETYLCHITOBIOSE BINDING PROTEIN DASA"/>
    <property type="match status" value="1"/>
</dbReference>